<keyword evidence="3" id="KW-1185">Reference proteome</keyword>
<gene>
    <name evidence="2" type="ORF">J2D77_09405</name>
</gene>
<dbReference type="AlphaFoldDB" id="A0A939HJ31"/>
<name>A0A939HJ31_9PROT</name>
<dbReference type="Gene3D" id="1.10.10.10">
    <property type="entry name" value="Winged helix-like DNA-binding domain superfamily/Winged helix DNA-binding domain"/>
    <property type="match status" value="1"/>
</dbReference>
<accession>A0A939HJ31</accession>
<protein>
    <submittedName>
        <fullName evidence="2">Helix-turn-helix domain-containing protein</fullName>
    </submittedName>
</protein>
<reference evidence="2" key="1">
    <citation type="submission" date="2021-03" db="EMBL/GenBank/DDBJ databases">
        <title>The complete genome sequence of Acetobacter sp. TBRC 12339.</title>
        <authorList>
            <person name="Charoenyingcharoen P."/>
            <person name="Yukphan P."/>
        </authorList>
    </citation>
    <scope>NUCLEOTIDE SEQUENCE</scope>
    <source>
        <strain evidence="2">TBRC 12339</strain>
    </source>
</reference>
<dbReference type="EMBL" id="JAFVMH010000004">
    <property type="protein sequence ID" value="MBO1325363.1"/>
    <property type="molecule type" value="Genomic_DNA"/>
</dbReference>
<sequence length="296" mass="32226">MSARARDWAYSVQLPLCQKFVLVALAERANDEGIAWPSARTISDMTGACERAVRYALKQLEQGGFIMRVSSSTRSKTYQLSLDKGNEIPAPDAGHPARHAGQPAPHATAPDAGYLARHAGQPAPHAGQTGTKCTLTVKNRKEPIAAMQQSPTGDWVTDEWMNVGNSVLIEIGHDPTRSLQQTGCVRQWLADARRAGYEFEAARETILAVVRERAKFAGRGKPPAWFTKPVAEAIQAGVVKAAEETRAPWADFVNRDYADHVTACVRGGKKRLPYAEFRAAWEKRNGYAGASAECAA</sequence>
<dbReference type="InterPro" id="IPR036388">
    <property type="entry name" value="WH-like_DNA-bd_sf"/>
</dbReference>
<dbReference type="RefSeq" id="WP_207846037.1">
    <property type="nucleotide sequence ID" value="NZ_JAFVMH010000004.1"/>
</dbReference>
<evidence type="ECO:0000313" key="2">
    <source>
        <dbReference type="EMBL" id="MBO1325363.1"/>
    </source>
</evidence>
<organism evidence="2 3">
    <name type="scientific">Acetobacter garciniae</name>
    <dbReference type="NCBI Taxonomy" id="2817435"/>
    <lineage>
        <taxon>Bacteria</taxon>
        <taxon>Pseudomonadati</taxon>
        <taxon>Pseudomonadota</taxon>
        <taxon>Alphaproteobacteria</taxon>
        <taxon>Acetobacterales</taxon>
        <taxon>Acetobacteraceae</taxon>
        <taxon>Acetobacter</taxon>
    </lineage>
</organism>
<feature type="region of interest" description="Disordered" evidence="1">
    <location>
        <begin position="84"/>
        <end position="110"/>
    </location>
</feature>
<dbReference type="Pfam" id="PF13730">
    <property type="entry name" value="HTH_36"/>
    <property type="match status" value="1"/>
</dbReference>
<comment type="caution">
    <text evidence="2">The sequence shown here is derived from an EMBL/GenBank/DDBJ whole genome shotgun (WGS) entry which is preliminary data.</text>
</comment>
<proteinExistence type="predicted"/>
<evidence type="ECO:0000256" key="1">
    <source>
        <dbReference type="SAM" id="MobiDB-lite"/>
    </source>
</evidence>
<dbReference type="Proteomes" id="UP000664073">
    <property type="component" value="Unassembled WGS sequence"/>
</dbReference>
<evidence type="ECO:0000313" key="3">
    <source>
        <dbReference type="Proteomes" id="UP000664073"/>
    </source>
</evidence>